<proteinExistence type="predicted"/>
<feature type="domain" description="PRC-barrel" evidence="2">
    <location>
        <begin position="6"/>
        <end position="75"/>
    </location>
</feature>
<evidence type="ECO:0000256" key="1">
    <source>
        <dbReference type="SAM" id="MobiDB-lite"/>
    </source>
</evidence>
<protein>
    <submittedName>
        <fullName evidence="3">PRC-barrel domain-containing protein</fullName>
    </submittedName>
</protein>
<feature type="compositionally biased region" description="Basic and acidic residues" evidence="1">
    <location>
        <begin position="125"/>
        <end position="143"/>
    </location>
</feature>
<reference evidence="3 4" key="1">
    <citation type="submission" date="2020-10" db="EMBL/GenBank/DDBJ databases">
        <title>Identification of Nocardia species via Next-generation sequencing and recognition of intraspecies genetic diversity.</title>
        <authorList>
            <person name="Li P."/>
            <person name="Li P."/>
            <person name="Lu B."/>
        </authorList>
    </citation>
    <scope>NUCLEOTIDE SEQUENCE [LARGE SCALE GENOMIC DNA]</scope>
    <source>
        <strain evidence="3 4">BJ06-0143</strain>
    </source>
</reference>
<evidence type="ECO:0000313" key="4">
    <source>
        <dbReference type="Proteomes" id="UP000707731"/>
    </source>
</evidence>
<sequence length="167" mass="18164">MARSLLDSLLDSTVLDADGDKIGRVKQIYLDNDSGSPTWVAVSTGLFSSDSLVPLVGARRQGDKDAVRVQVSKAQVKSAPNLDSDGRISRDAEAELFSHYGIDPGQSAWDHGGQLMRSGSVDPMSRGRGDAAPREGDPVRSEEQLAFGAERPVGKHHRRPDELRDRW</sequence>
<evidence type="ECO:0000313" key="3">
    <source>
        <dbReference type="EMBL" id="MBF6357892.1"/>
    </source>
</evidence>
<dbReference type="Gene3D" id="3.90.50.10">
    <property type="entry name" value="Photosynthetic Reaction Center, subunit H, domain 2"/>
    <property type="match status" value="1"/>
</dbReference>
<dbReference type="RefSeq" id="WP_195004731.1">
    <property type="nucleotide sequence ID" value="NZ_JADLQN010000007.1"/>
</dbReference>
<gene>
    <name evidence="3" type="ORF">IU449_25675</name>
</gene>
<accession>A0ABS0DHF1</accession>
<dbReference type="InterPro" id="IPR011033">
    <property type="entry name" value="PRC_barrel-like_sf"/>
</dbReference>
<organism evidence="3 4">
    <name type="scientific">Nocardia higoensis</name>
    <dbReference type="NCBI Taxonomy" id="228599"/>
    <lineage>
        <taxon>Bacteria</taxon>
        <taxon>Bacillati</taxon>
        <taxon>Actinomycetota</taxon>
        <taxon>Actinomycetes</taxon>
        <taxon>Mycobacteriales</taxon>
        <taxon>Nocardiaceae</taxon>
        <taxon>Nocardia</taxon>
    </lineage>
</organism>
<dbReference type="SUPFAM" id="SSF50346">
    <property type="entry name" value="PRC-barrel domain"/>
    <property type="match status" value="1"/>
</dbReference>
<dbReference type="InterPro" id="IPR014747">
    <property type="entry name" value="Bac_photo_RC_H_C"/>
</dbReference>
<dbReference type="EMBL" id="JADLQN010000007">
    <property type="protein sequence ID" value="MBF6357892.1"/>
    <property type="molecule type" value="Genomic_DNA"/>
</dbReference>
<feature type="region of interest" description="Disordered" evidence="1">
    <location>
        <begin position="109"/>
        <end position="167"/>
    </location>
</feature>
<comment type="caution">
    <text evidence="3">The sequence shown here is derived from an EMBL/GenBank/DDBJ whole genome shotgun (WGS) entry which is preliminary data.</text>
</comment>
<dbReference type="Proteomes" id="UP000707731">
    <property type="component" value="Unassembled WGS sequence"/>
</dbReference>
<evidence type="ECO:0000259" key="2">
    <source>
        <dbReference type="Pfam" id="PF05239"/>
    </source>
</evidence>
<name>A0ABS0DHF1_9NOCA</name>
<dbReference type="Pfam" id="PF05239">
    <property type="entry name" value="PRC"/>
    <property type="match status" value="1"/>
</dbReference>
<keyword evidence="4" id="KW-1185">Reference proteome</keyword>
<dbReference type="InterPro" id="IPR027275">
    <property type="entry name" value="PRC-brl_dom"/>
</dbReference>